<evidence type="ECO:0000256" key="1">
    <source>
        <dbReference type="SAM" id="MobiDB-lite"/>
    </source>
</evidence>
<proteinExistence type="predicted"/>
<reference evidence="3 4" key="1">
    <citation type="journal article" date="2016" name="Nat. Commun.">
        <title>Thousands of microbial genomes shed light on interconnected biogeochemical processes in an aquifer system.</title>
        <authorList>
            <person name="Anantharaman K."/>
            <person name="Brown C.T."/>
            <person name="Hug L.A."/>
            <person name="Sharon I."/>
            <person name="Castelle C.J."/>
            <person name="Probst A.J."/>
            <person name="Thomas B.C."/>
            <person name="Singh A."/>
            <person name="Wilkins M.J."/>
            <person name="Karaoz U."/>
            <person name="Brodie E.L."/>
            <person name="Williams K.H."/>
            <person name="Hubbard S.S."/>
            <person name="Banfield J.F."/>
        </authorList>
    </citation>
    <scope>NUCLEOTIDE SEQUENCE [LARGE SCALE GENOMIC DNA]</scope>
</reference>
<gene>
    <name evidence="3" type="ORF">A2693_00140</name>
</gene>
<comment type="caution">
    <text evidence="3">The sequence shown here is derived from an EMBL/GenBank/DDBJ whole genome shotgun (WGS) entry which is preliminary data.</text>
</comment>
<dbReference type="InterPro" id="IPR015946">
    <property type="entry name" value="KH_dom-like_a/b"/>
</dbReference>
<name>A0A1F5G6B3_9BACT</name>
<dbReference type="SMART" id="SM00393">
    <property type="entry name" value="R3H"/>
    <property type="match status" value="1"/>
</dbReference>
<dbReference type="Gene3D" id="3.30.300.20">
    <property type="match status" value="1"/>
</dbReference>
<dbReference type="InterPro" id="IPR039247">
    <property type="entry name" value="KhpB"/>
</dbReference>
<dbReference type="InterPro" id="IPR001374">
    <property type="entry name" value="R3H_dom"/>
</dbReference>
<dbReference type="Gene3D" id="3.30.1370.50">
    <property type="entry name" value="R3H-like domain"/>
    <property type="match status" value="1"/>
</dbReference>
<accession>A0A1F5G6B3</accession>
<dbReference type="Proteomes" id="UP000178577">
    <property type="component" value="Unassembled WGS sequence"/>
</dbReference>
<dbReference type="AlphaFoldDB" id="A0A1F5G6B3"/>
<feature type="region of interest" description="Disordered" evidence="1">
    <location>
        <begin position="134"/>
        <end position="156"/>
    </location>
</feature>
<dbReference type="PANTHER" id="PTHR35800">
    <property type="entry name" value="PROTEIN JAG"/>
    <property type="match status" value="1"/>
</dbReference>
<sequence>MKHKLDENFVAENIRQIIEGLDVSATVEVSKEGEIFFVDISSPDSALLIGKYGANLESLQFILAVRIKALTGNEDFEVFVDINDWRRQKEEKLKKMAISIAEQVAQSAEEQPIYNLKSSERRVIHTVLAEHPKVSTVSEGEGPDRHLIVKPKSAES</sequence>
<dbReference type="InterPro" id="IPR034079">
    <property type="entry name" value="R3H_KhpB"/>
</dbReference>
<protein>
    <recommendedName>
        <fullName evidence="2">R3H domain-containing protein</fullName>
    </recommendedName>
</protein>
<feature type="compositionally biased region" description="Basic and acidic residues" evidence="1">
    <location>
        <begin position="142"/>
        <end position="156"/>
    </location>
</feature>
<dbReference type="CDD" id="cd02644">
    <property type="entry name" value="R3H_jag"/>
    <property type="match status" value="1"/>
</dbReference>
<evidence type="ECO:0000313" key="4">
    <source>
        <dbReference type="Proteomes" id="UP000178577"/>
    </source>
</evidence>
<feature type="domain" description="R3H" evidence="2">
    <location>
        <begin position="87"/>
        <end position="153"/>
    </location>
</feature>
<dbReference type="InterPro" id="IPR036867">
    <property type="entry name" value="R3H_dom_sf"/>
</dbReference>
<organism evidence="3 4">
    <name type="scientific">Candidatus Curtissbacteria bacterium RIFCSPHIGHO2_01_FULL_40_12</name>
    <dbReference type="NCBI Taxonomy" id="1797710"/>
    <lineage>
        <taxon>Bacteria</taxon>
        <taxon>Candidatus Curtissiibacteriota</taxon>
    </lineage>
</organism>
<dbReference type="SUPFAM" id="SSF82708">
    <property type="entry name" value="R3H domain"/>
    <property type="match status" value="1"/>
</dbReference>
<dbReference type="PROSITE" id="PS51061">
    <property type="entry name" value="R3H"/>
    <property type="match status" value="1"/>
</dbReference>
<dbReference type="Pfam" id="PF01424">
    <property type="entry name" value="R3H"/>
    <property type="match status" value="1"/>
</dbReference>
<dbReference type="GO" id="GO:0003723">
    <property type="term" value="F:RNA binding"/>
    <property type="evidence" value="ECO:0007669"/>
    <property type="project" value="InterPro"/>
</dbReference>
<dbReference type="EMBL" id="MFAY01000060">
    <property type="protein sequence ID" value="OGD87354.1"/>
    <property type="molecule type" value="Genomic_DNA"/>
</dbReference>
<dbReference type="PANTHER" id="PTHR35800:SF1">
    <property type="entry name" value="RNA-BINDING PROTEIN KHPB"/>
    <property type="match status" value="1"/>
</dbReference>
<evidence type="ECO:0000259" key="2">
    <source>
        <dbReference type="PROSITE" id="PS51061"/>
    </source>
</evidence>
<evidence type="ECO:0000313" key="3">
    <source>
        <dbReference type="EMBL" id="OGD87354.1"/>
    </source>
</evidence>